<dbReference type="InterPro" id="IPR001719">
    <property type="entry name" value="AP_endonuc_2"/>
</dbReference>
<dbReference type="GO" id="GO:0016853">
    <property type="term" value="F:isomerase activity"/>
    <property type="evidence" value="ECO:0007669"/>
    <property type="project" value="UniProtKB-KW"/>
</dbReference>
<gene>
    <name evidence="2" type="ordered locus">Metin_1052</name>
</gene>
<dbReference type="EMBL" id="CP002009">
    <property type="protein sequence ID" value="ADG13710.1"/>
    <property type="molecule type" value="Genomic_DNA"/>
</dbReference>
<dbReference type="eggNOG" id="arCOG01895">
    <property type="taxonomic scope" value="Archaea"/>
</dbReference>
<accession>D5VT07</accession>
<dbReference type="GO" id="GO:0008270">
    <property type="term" value="F:zinc ion binding"/>
    <property type="evidence" value="ECO:0007669"/>
    <property type="project" value="InterPro"/>
</dbReference>
<dbReference type="Pfam" id="PF01261">
    <property type="entry name" value="AP_endonuc_2"/>
    <property type="match status" value="1"/>
</dbReference>
<evidence type="ECO:0000259" key="1">
    <source>
        <dbReference type="Pfam" id="PF01261"/>
    </source>
</evidence>
<dbReference type="Proteomes" id="UP000002061">
    <property type="component" value="Chromosome"/>
</dbReference>
<dbReference type="RefSeq" id="WP_013100455.1">
    <property type="nucleotide sequence ID" value="NC_014122.1"/>
</dbReference>
<evidence type="ECO:0000313" key="3">
    <source>
        <dbReference type="Proteomes" id="UP000002061"/>
    </source>
</evidence>
<dbReference type="SUPFAM" id="SSF51658">
    <property type="entry name" value="Xylose isomerase-like"/>
    <property type="match status" value="1"/>
</dbReference>
<evidence type="ECO:0000313" key="2">
    <source>
        <dbReference type="EMBL" id="ADG13710.1"/>
    </source>
</evidence>
<dbReference type="OrthoDB" id="372143at2157"/>
<dbReference type="GO" id="GO:0006281">
    <property type="term" value="P:DNA repair"/>
    <property type="evidence" value="ECO:0007669"/>
    <property type="project" value="InterPro"/>
</dbReference>
<dbReference type="SMART" id="SM00518">
    <property type="entry name" value="AP2Ec"/>
    <property type="match status" value="1"/>
</dbReference>
<dbReference type="Gene3D" id="3.20.20.150">
    <property type="entry name" value="Divalent-metal-dependent TIM barrel enzymes"/>
    <property type="match status" value="1"/>
</dbReference>
<keyword evidence="3" id="KW-1185">Reference proteome</keyword>
<proteinExistence type="predicted"/>
<dbReference type="InterPro" id="IPR050312">
    <property type="entry name" value="IolE/XylAMocC-like"/>
</dbReference>
<dbReference type="InterPro" id="IPR036237">
    <property type="entry name" value="Xyl_isomerase-like_sf"/>
</dbReference>
<dbReference type="GeneID" id="9132070"/>
<feature type="domain" description="Xylose isomerase-like TIM barrel" evidence="1">
    <location>
        <begin position="29"/>
        <end position="243"/>
    </location>
</feature>
<dbReference type="STRING" id="573063.Metin_1052"/>
<dbReference type="AlphaFoldDB" id="D5VT07"/>
<dbReference type="GO" id="GO:0003677">
    <property type="term" value="F:DNA binding"/>
    <property type="evidence" value="ECO:0007669"/>
    <property type="project" value="InterPro"/>
</dbReference>
<reference evidence="2" key="1">
    <citation type="submission" date="2010-04" db="EMBL/GenBank/DDBJ databases">
        <title>Complete sequence of Methanocaldococcus infernus ME.</title>
        <authorList>
            <consortium name="US DOE Joint Genome Institute"/>
            <person name="Lucas S."/>
            <person name="Copeland A."/>
            <person name="Lapidus A."/>
            <person name="Cheng J.-F."/>
            <person name="Bruce D."/>
            <person name="Goodwin L."/>
            <person name="Pitluck S."/>
            <person name="Munk A.C."/>
            <person name="Detter J.C."/>
            <person name="Han C."/>
            <person name="Tapia R."/>
            <person name="Land M."/>
            <person name="Hauser L."/>
            <person name="Kyrpides N."/>
            <person name="Mikhailova N."/>
            <person name="Sieprawska-Lupa M."/>
            <person name="Whitman W.B."/>
            <person name="Woyke T."/>
        </authorList>
    </citation>
    <scope>NUCLEOTIDE SEQUENCE [LARGE SCALE GENOMIC DNA]</scope>
    <source>
        <strain evidence="2">ME</strain>
    </source>
</reference>
<sequence length="261" mass="29851">MRFGISSLVFLPESLDSALNKITNKFSVWEVVCEGNHYLDVKNIKLLRDAKEKYKVDIVVHAPFADLNPASMNYRVRELTINCIRDAIEGAYELDAELVVIHPGYIPELWKDLKEEVLDNNFSTILKLVEIAEDYGVKLGLENMPNFPGVLCQKAEELKNILNEIDSKYLGVTLDIGHANTVGNIEEFIDELRNKIIHIHIHDNNGERDEHLAIGEGKINFYRVLKKLVKIGYDKILTIENKNLRDALKSKEILLEILEDL</sequence>
<dbReference type="PANTHER" id="PTHR12110">
    <property type="entry name" value="HYDROXYPYRUVATE ISOMERASE"/>
    <property type="match status" value="1"/>
</dbReference>
<dbReference type="InterPro" id="IPR013022">
    <property type="entry name" value="Xyl_isomerase-like_TIM-brl"/>
</dbReference>
<organism evidence="2 3">
    <name type="scientific">Methanocaldococcus infernus (strain DSM 11812 / JCM 15783 / ME)</name>
    <dbReference type="NCBI Taxonomy" id="573063"/>
    <lineage>
        <taxon>Archaea</taxon>
        <taxon>Methanobacteriati</taxon>
        <taxon>Methanobacteriota</taxon>
        <taxon>Methanomada group</taxon>
        <taxon>Methanococci</taxon>
        <taxon>Methanococcales</taxon>
        <taxon>Methanocaldococcaceae</taxon>
        <taxon>Methanocaldococcus</taxon>
    </lineage>
</organism>
<name>D5VT07_METIM</name>
<dbReference type="PANTHER" id="PTHR12110:SF21">
    <property type="entry name" value="XYLOSE ISOMERASE-LIKE TIM BARREL DOMAIN-CONTAINING PROTEIN"/>
    <property type="match status" value="1"/>
</dbReference>
<keyword evidence="2" id="KW-0413">Isomerase</keyword>
<dbReference type="KEGG" id="mif:Metin_1052"/>
<dbReference type="HOGENOM" id="CLU_050006_7_2_2"/>
<protein>
    <submittedName>
        <fullName evidence="2">Xylose isomerase domain protein TIM barrel</fullName>
    </submittedName>
</protein>